<gene>
    <name evidence="2" type="ORF">RHOFW104T7_16275</name>
</gene>
<dbReference type="RefSeq" id="WP_008434734.1">
    <property type="nucleotide sequence ID" value="NZ_LVJS01000052.1"/>
</dbReference>
<dbReference type="Proteomes" id="UP000076131">
    <property type="component" value="Unassembled WGS sequence"/>
</dbReference>
<accession>A0A154QF66</accession>
<feature type="region of interest" description="Disordered" evidence="1">
    <location>
        <begin position="1"/>
        <end position="69"/>
    </location>
</feature>
<evidence type="ECO:0000313" key="2">
    <source>
        <dbReference type="EMBL" id="KZC22919.1"/>
    </source>
</evidence>
<evidence type="ECO:0000256" key="1">
    <source>
        <dbReference type="SAM" id="MobiDB-lite"/>
    </source>
</evidence>
<keyword evidence="3" id="KW-1185">Reference proteome</keyword>
<evidence type="ECO:0000313" key="3">
    <source>
        <dbReference type="Proteomes" id="UP000076131"/>
    </source>
</evidence>
<proteinExistence type="predicted"/>
<dbReference type="STRING" id="416169.RHOFW104T7_16275"/>
<reference evidence="2 3" key="1">
    <citation type="journal article" date="2016" name="MBio">
        <title>Lateral Gene Transfer in a Heavy Metal-Contaminated-Groundwater Microbial Community.</title>
        <authorList>
            <person name="Hemme C.L."/>
            <person name="Green S.J."/>
            <person name="Rishishwar L."/>
            <person name="Prakash O."/>
            <person name="Pettenato A."/>
            <person name="Chakraborty R."/>
            <person name="Deutschbauer A.M."/>
            <person name="Van Nostrand J.D."/>
            <person name="Wu L."/>
            <person name="He Z."/>
            <person name="Jordan I.K."/>
            <person name="Hazen T.C."/>
            <person name="Arkin A.P."/>
            <person name="Kostka J.E."/>
            <person name="Zhou J."/>
        </authorList>
    </citation>
    <scope>NUCLEOTIDE SEQUENCE [LARGE SCALE GENOMIC DNA]</scope>
    <source>
        <strain evidence="2 3">FW104-T7</strain>
    </source>
</reference>
<feature type="compositionally biased region" description="Basic and acidic residues" evidence="1">
    <location>
        <begin position="37"/>
        <end position="46"/>
    </location>
</feature>
<protein>
    <submittedName>
        <fullName evidence="2">Uncharacterized protein</fullName>
    </submittedName>
</protein>
<comment type="caution">
    <text evidence="2">The sequence shown here is derived from an EMBL/GenBank/DDBJ whole genome shotgun (WGS) entry which is preliminary data.</text>
</comment>
<sequence>MFTSIAHRFPHRSLVGPDSAVAASGRRPPTPEADESALARERRIDDELAQSFPASDPPSWVLGPVSRRH</sequence>
<organism evidence="2 3">
    <name type="scientific">Rhodanobacter thiooxydans</name>
    <dbReference type="NCBI Taxonomy" id="416169"/>
    <lineage>
        <taxon>Bacteria</taxon>
        <taxon>Pseudomonadati</taxon>
        <taxon>Pseudomonadota</taxon>
        <taxon>Gammaproteobacteria</taxon>
        <taxon>Lysobacterales</taxon>
        <taxon>Rhodanobacteraceae</taxon>
        <taxon>Rhodanobacter</taxon>
    </lineage>
</organism>
<name>A0A154QF66_9GAMM</name>
<dbReference type="AlphaFoldDB" id="A0A154QF66"/>
<dbReference type="EMBL" id="LVJS01000052">
    <property type="protein sequence ID" value="KZC22919.1"/>
    <property type="molecule type" value="Genomic_DNA"/>
</dbReference>